<dbReference type="EMBL" id="CP046056">
    <property type="protein sequence ID" value="QQD23109.1"/>
    <property type="molecule type" value="Genomic_DNA"/>
</dbReference>
<organism evidence="14 15">
    <name type="scientific">Venatoribacter cucullus</name>
    <dbReference type="NCBI Taxonomy" id="2661630"/>
    <lineage>
        <taxon>Bacteria</taxon>
        <taxon>Pseudomonadati</taxon>
        <taxon>Pseudomonadota</taxon>
        <taxon>Gammaproteobacteria</taxon>
        <taxon>Oceanospirillales</taxon>
        <taxon>Oceanospirillaceae</taxon>
        <taxon>Venatoribacter</taxon>
    </lineage>
</organism>
<dbReference type="Gene3D" id="3.40.50.720">
    <property type="entry name" value="NAD(P)-binding Rossmann-like Domain"/>
    <property type="match status" value="1"/>
</dbReference>
<evidence type="ECO:0000256" key="7">
    <source>
        <dbReference type="ARBA" id="ARBA00023002"/>
    </source>
</evidence>
<dbReference type="PROSITE" id="PS00521">
    <property type="entry name" value="P5CR"/>
    <property type="match status" value="1"/>
</dbReference>
<dbReference type="KEGG" id="vcw:GJQ55_00855"/>
<keyword evidence="6 10" id="KW-0521">NADP</keyword>
<dbReference type="GO" id="GO:0055129">
    <property type="term" value="P:L-proline biosynthetic process"/>
    <property type="evidence" value="ECO:0007669"/>
    <property type="project" value="UniProtKB-UniRule"/>
</dbReference>
<dbReference type="InterPro" id="IPR028939">
    <property type="entry name" value="P5C_Rdtase_cat_N"/>
</dbReference>
<reference evidence="14 15" key="1">
    <citation type="submission" date="2019-11" db="EMBL/GenBank/DDBJ databases">
        <title>Venatorbacter sp. nov. a predator of Campylobacter and other Gram-negative bacteria.</title>
        <authorList>
            <person name="Saeedi A."/>
            <person name="Cummings N.J."/>
            <person name="Connerton I.F."/>
            <person name="Connerton P.L."/>
        </authorList>
    </citation>
    <scope>NUCLEOTIDE SEQUENCE [LARGE SCALE GENOMIC DNA]</scope>
    <source>
        <strain evidence="14">XL5</strain>
    </source>
</reference>
<dbReference type="SUPFAM" id="SSF51735">
    <property type="entry name" value="NAD(P)-binding Rossmann-fold domains"/>
    <property type="match status" value="1"/>
</dbReference>
<evidence type="ECO:0000256" key="12">
    <source>
        <dbReference type="PIRSR" id="PIRSR000193-1"/>
    </source>
</evidence>
<dbReference type="NCBIfam" id="TIGR00112">
    <property type="entry name" value="proC"/>
    <property type="match status" value="1"/>
</dbReference>
<gene>
    <name evidence="10" type="primary">proC</name>
    <name evidence="14" type="ORF">GJQ55_00855</name>
</gene>
<evidence type="ECO:0000256" key="4">
    <source>
        <dbReference type="ARBA" id="ARBA00022605"/>
    </source>
</evidence>
<feature type="binding site" evidence="12">
    <location>
        <begin position="7"/>
        <end position="12"/>
    </location>
    <ligand>
        <name>NADP(+)</name>
        <dbReference type="ChEBI" id="CHEBI:58349"/>
    </ligand>
</feature>
<comment type="pathway">
    <text evidence="1 10 13">Amino-acid biosynthesis; L-proline biosynthesis; L-proline from L-glutamate 5-semialdehyde: step 1/1.</text>
</comment>
<evidence type="ECO:0000256" key="1">
    <source>
        <dbReference type="ARBA" id="ARBA00005205"/>
    </source>
</evidence>
<evidence type="ECO:0000256" key="11">
    <source>
        <dbReference type="NCBIfam" id="TIGR00112"/>
    </source>
</evidence>
<evidence type="ECO:0000256" key="3">
    <source>
        <dbReference type="ARBA" id="ARBA00022490"/>
    </source>
</evidence>
<dbReference type="InterPro" id="IPR053790">
    <property type="entry name" value="P5CR-like_CS"/>
</dbReference>
<protein>
    <recommendedName>
        <fullName evidence="10 11">Pyrroline-5-carboxylate reductase</fullName>
        <shortName evidence="10">P5C reductase</shortName>
        <shortName evidence="10">P5CR</shortName>
        <ecNumber evidence="10 11">1.5.1.2</ecNumber>
    </recommendedName>
    <alternativeName>
        <fullName evidence="10">PCA reductase</fullName>
    </alternativeName>
</protein>
<dbReference type="GO" id="GO:0004735">
    <property type="term" value="F:pyrroline-5-carboxylate reductase activity"/>
    <property type="evidence" value="ECO:0007669"/>
    <property type="project" value="UniProtKB-UniRule"/>
</dbReference>
<proteinExistence type="inferred from homology"/>
<dbReference type="Pfam" id="PF14748">
    <property type="entry name" value="P5CR_dimer"/>
    <property type="match status" value="1"/>
</dbReference>
<comment type="function">
    <text evidence="10">Catalyzes the reduction of 1-pyrroline-5-carboxylate (PCA) to L-proline.</text>
</comment>
<feature type="binding site" evidence="12">
    <location>
        <begin position="69"/>
        <end position="72"/>
    </location>
    <ligand>
        <name>NADP(+)</name>
        <dbReference type="ChEBI" id="CHEBI:58349"/>
    </ligand>
</feature>
<comment type="subcellular location">
    <subcellularLocation>
        <location evidence="10">Cytoplasm</location>
    </subcellularLocation>
</comment>
<comment type="catalytic activity">
    <reaction evidence="8 10">
        <text>L-proline + NAD(+) = (S)-1-pyrroline-5-carboxylate + NADH + 2 H(+)</text>
        <dbReference type="Rhea" id="RHEA:14105"/>
        <dbReference type="ChEBI" id="CHEBI:15378"/>
        <dbReference type="ChEBI" id="CHEBI:17388"/>
        <dbReference type="ChEBI" id="CHEBI:57540"/>
        <dbReference type="ChEBI" id="CHEBI:57945"/>
        <dbReference type="ChEBI" id="CHEBI:60039"/>
        <dbReference type="EC" id="1.5.1.2"/>
    </reaction>
</comment>
<name>A0A9E8FIP1_9GAMM</name>
<dbReference type="InterPro" id="IPR029036">
    <property type="entry name" value="P5CR_dimer"/>
</dbReference>
<keyword evidence="4 10" id="KW-0028">Amino-acid biosynthesis</keyword>
<evidence type="ECO:0000256" key="5">
    <source>
        <dbReference type="ARBA" id="ARBA00022650"/>
    </source>
</evidence>
<keyword evidence="5 10" id="KW-0641">Proline biosynthesis</keyword>
<dbReference type="PANTHER" id="PTHR11645">
    <property type="entry name" value="PYRROLINE-5-CARBOXYLATE REDUCTASE"/>
    <property type="match status" value="1"/>
</dbReference>
<evidence type="ECO:0000256" key="6">
    <source>
        <dbReference type="ARBA" id="ARBA00022857"/>
    </source>
</evidence>
<dbReference type="PANTHER" id="PTHR11645:SF0">
    <property type="entry name" value="PYRROLINE-5-CARBOXYLATE REDUCTASE 3"/>
    <property type="match status" value="1"/>
</dbReference>
<dbReference type="Proteomes" id="UP000596074">
    <property type="component" value="Chromosome"/>
</dbReference>
<comment type="catalytic activity">
    <reaction evidence="9 10 13">
        <text>L-proline + NADP(+) = (S)-1-pyrroline-5-carboxylate + NADPH + 2 H(+)</text>
        <dbReference type="Rhea" id="RHEA:14109"/>
        <dbReference type="ChEBI" id="CHEBI:15378"/>
        <dbReference type="ChEBI" id="CHEBI:17388"/>
        <dbReference type="ChEBI" id="CHEBI:57783"/>
        <dbReference type="ChEBI" id="CHEBI:58349"/>
        <dbReference type="ChEBI" id="CHEBI:60039"/>
        <dbReference type="EC" id="1.5.1.2"/>
    </reaction>
</comment>
<dbReference type="AlphaFoldDB" id="A0A9E8FIP1"/>
<evidence type="ECO:0000313" key="14">
    <source>
        <dbReference type="EMBL" id="QQD23109.1"/>
    </source>
</evidence>
<dbReference type="EC" id="1.5.1.2" evidence="10 11"/>
<evidence type="ECO:0000256" key="8">
    <source>
        <dbReference type="ARBA" id="ARBA00050547"/>
    </source>
</evidence>
<evidence type="ECO:0000256" key="13">
    <source>
        <dbReference type="RuleBase" id="RU003903"/>
    </source>
</evidence>
<keyword evidence="7 10" id="KW-0560">Oxidoreductase</keyword>
<dbReference type="Pfam" id="PF03807">
    <property type="entry name" value="F420_oxidored"/>
    <property type="match status" value="1"/>
</dbReference>
<dbReference type="RefSeq" id="WP_228345622.1">
    <property type="nucleotide sequence ID" value="NZ_CP045550.1"/>
</dbReference>
<dbReference type="PIRSF" id="PIRSF000193">
    <property type="entry name" value="Pyrrol-5-carb_rd"/>
    <property type="match status" value="1"/>
</dbReference>
<keyword evidence="15" id="KW-1185">Reference proteome</keyword>
<dbReference type="SUPFAM" id="SSF48179">
    <property type="entry name" value="6-phosphogluconate dehydrogenase C-terminal domain-like"/>
    <property type="match status" value="1"/>
</dbReference>
<accession>A0A9E8FIP1</accession>
<comment type="similarity">
    <text evidence="2 10 13">Belongs to the pyrroline-5-carboxylate reductase family.</text>
</comment>
<dbReference type="HAMAP" id="MF_01925">
    <property type="entry name" value="P5C_reductase"/>
    <property type="match status" value="1"/>
</dbReference>
<evidence type="ECO:0000256" key="2">
    <source>
        <dbReference type="ARBA" id="ARBA00005525"/>
    </source>
</evidence>
<dbReference type="InterPro" id="IPR036291">
    <property type="entry name" value="NAD(P)-bd_dom_sf"/>
</dbReference>
<feature type="binding site" evidence="12">
    <location>
        <position position="56"/>
    </location>
    <ligand>
        <name>NADPH</name>
        <dbReference type="ChEBI" id="CHEBI:57783"/>
    </ligand>
</feature>
<dbReference type="GO" id="GO:0005737">
    <property type="term" value="C:cytoplasm"/>
    <property type="evidence" value="ECO:0007669"/>
    <property type="project" value="UniProtKB-SubCell"/>
</dbReference>
<dbReference type="InterPro" id="IPR008927">
    <property type="entry name" value="6-PGluconate_DH-like_C_sf"/>
</dbReference>
<dbReference type="InterPro" id="IPR000304">
    <property type="entry name" value="Pyrroline-COOH_reductase"/>
</dbReference>
<evidence type="ECO:0000256" key="9">
    <source>
        <dbReference type="ARBA" id="ARBA00052690"/>
    </source>
</evidence>
<dbReference type="FunFam" id="1.10.3730.10:FF:000001">
    <property type="entry name" value="Pyrroline-5-carboxylate reductase"/>
    <property type="match status" value="1"/>
</dbReference>
<dbReference type="FunFam" id="3.40.50.720:FF:000105">
    <property type="entry name" value="Pyrroline-5-carboxylate reductase"/>
    <property type="match status" value="1"/>
</dbReference>
<sequence length="272" mass="28482">MTQIAFIGGGNMATSIIGGLIRQGDTKASLIHVADPNAGQRQALQKDFGVQVHEDNQEAIAKADVVIMAVKPQVMKTVLETLQATLSKRQPLLISIAAGINVASLQSWSGCKAVVRCMPNTPALLSLGATGLFGSKEVSIDQRNMADALLRAVGLTVWVKTEAEIDAVTAVSGSGPAYFFLLMEAMIEAGQQLGLSEQTATKLTLQTALGAGQMALNSDVGPAELRRRVTSPGGTTEQAIGRFEDAGLRQIVATALKAASDRAAELSRQLAD</sequence>
<evidence type="ECO:0000313" key="15">
    <source>
        <dbReference type="Proteomes" id="UP000596074"/>
    </source>
</evidence>
<dbReference type="Gene3D" id="1.10.3730.10">
    <property type="entry name" value="ProC C-terminal domain-like"/>
    <property type="match status" value="1"/>
</dbReference>
<keyword evidence="3 10" id="KW-0963">Cytoplasm</keyword>
<evidence type="ECO:0000256" key="10">
    <source>
        <dbReference type="HAMAP-Rule" id="MF_01925"/>
    </source>
</evidence>